<evidence type="ECO:0000256" key="4">
    <source>
        <dbReference type="ARBA" id="ARBA00022519"/>
    </source>
</evidence>
<dbReference type="Pfam" id="PF04290">
    <property type="entry name" value="DctQ"/>
    <property type="match status" value="1"/>
</dbReference>
<evidence type="ECO:0000256" key="5">
    <source>
        <dbReference type="ARBA" id="ARBA00022692"/>
    </source>
</evidence>
<proteinExistence type="inferred from homology"/>
<comment type="similarity">
    <text evidence="8 9">Belongs to the TRAP transporter small permease family.</text>
</comment>
<evidence type="ECO:0000313" key="11">
    <source>
        <dbReference type="EMBL" id="MCO6411068.1"/>
    </source>
</evidence>
<keyword evidence="12" id="KW-1185">Reference proteome</keyword>
<dbReference type="EMBL" id="JAAAML010000007">
    <property type="protein sequence ID" value="MCO6411068.1"/>
    <property type="molecule type" value="Genomic_DNA"/>
</dbReference>
<evidence type="ECO:0000256" key="7">
    <source>
        <dbReference type="ARBA" id="ARBA00023136"/>
    </source>
</evidence>
<comment type="subunit">
    <text evidence="9">The complex comprises the extracytoplasmic solute receptor protein and the two transmembrane proteins.</text>
</comment>
<dbReference type="PANTHER" id="PTHR35011">
    <property type="entry name" value="2,3-DIKETO-L-GULONATE TRAP TRANSPORTER SMALL PERMEASE PROTEIN YIAM"/>
    <property type="match status" value="1"/>
</dbReference>
<keyword evidence="7 9" id="KW-0472">Membrane</keyword>
<name>A0ABT1CYQ8_9HYPH</name>
<evidence type="ECO:0000256" key="9">
    <source>
        <dbReference type="RuleBase" id="RU369079"/>
    </source>
</evidence>
<keyword evidence="4 9" id="KW-0997">Cell inner membrane</keyword>
<sequence length="181" mass="19971">MKTIRSTVGIVEKFVFALCCPLAAVGLLCMVFLLTGSSVGRLLNVNQFADLQDYSSLFFFGFVMLTLAPTLIVDRHVRVDVLRGRMPPKTRAIIEIAGLLFVLVPLCLVMTRMGILATVRSYVAGEPLFDLGSSGLKWLMVSFLPLGFVGLMLAGFARMLRQLLILFDRDEPEQAVPWADA</sequence>
<evidence type="ECO:0000256" key="3">
    <source>
        <dbReference type="ARBA" id="ARBA00022475"/>
    </source>
</evidence>
<evidence type="ECO:0000256" key="8">
    <source>
        <dbReference type="ARBA" id="ARBA00038436"/>
    </source>
</evidence>
<dbReference type="Proteomes" id="UP001320715">
    <property type="component" value="Unassembled WGS sequence"/>
</dbReference>
<evidence type="ECO:0000256" key="2">
    <source>
        <dbReference type="ARBA" id="ARBA00022448"/>
    </source>
</evidence>
<dbReference type="RefSeq" id="WP_252917707.1">
    <property type="nucleotide sequence ID" value="NZ_JAAAML010000007.1"/>
</dbReference>
<comment type="function">
    <text evidence="9">Part of the tripartite ATP-independent periplasmic (TRAP) transport system.</text>
</comment>
<keyword evidence="5 9" id="KW-0812">Transmembrane</keyword>
<feature type="transmembrane region" description="Helical" evidence="9">
    <location>
        <begin position="54"/>
        <end position="73"/>
    </location>
</feature>
<comment type="subcellular location">
    <subcellularLocation>
        <location evidence="1 9">Cell inner membrane</location>
        <topology evidence="1 9">Multi-pass membrane protein</topology>
    </subcellularLocation>
</comment>
<feature type="transmembrane region" description="Helical" evidence="9">
    <location>
        <begin position="14"/>
        <end position="34"/>
    </location>
</feature>
<reference evidence="11 12" key="1">
    <citation type="submission" date="2020-01" db="EMBL/GenBank/DDBJ databases">
        <title>Genomes of bacteria type strains.</title>
        <authorList>
            <person name="Chen J."/>
            <person name="Zhu S."/>
            <person name="Yang J."/>
        </authorList>
    </citation>
    <scope>NUCLEOTIDE SEQUENCE [LARGE SCALE GENOMIC DNA]</scope>
    <source>
        <strain evidence="11 12">DSM 16655</strain>
    </source>
</reference>
<evidence type="ECO:0000259" key="10">
    <source>
        <dbReference type="Pfam" id="PF04290"/>
    </source>
</evidence>
<evidence type="ECO:0000313" key="12">
    <source>
        <dbReference type="Proteomes" id="UP001320715"/>
    </source>
</evidence>
<feature type="domain" description="Tripartite ATP-independent periplasmic transporters DctQ component" evidence="10">
    <location>
        <begin position="30"/>
        <end position="163"/>
    </location>
</feature>
<evidence type="ECO:0000256" key="1">
    <source>
        <dbReference type="ARBA" id="ARBA00004429"/>
    </source>
</evidence>
<feature type="transmembrane region" description="Helical" evidence="9">
    <location>
        <begin position="93"/>
        <end position="115"/>
    </location>
</feature>
<keyword evidence="2 9" id="KW-0813">Transport</keyword>
<comment type="caution">
    <text evidence="11">The sequence shown here is derived from an EMBL/GenBank/DDBJ whole genome shotgun (WGS) entry which is preliminary data.</text>
</comment>
<evidence type="ECO:0000256" key="6">
    <source>
        <dbReference type="ARBA" id="ARBA00022989"/>
    </source>
</evidence>
<dbReference type="InterPro" id="IPR007387">
    <property type="entry name" value="TRAP_DctQ"/>
</dbReference>
<accession>A0ABT1CYQ8</accession>
<keyword evidence="3" id="KW-1003">Cell membrane</keyword>
<dbReference type="InterPro" id="IPR055348">
    <property type="entry name" value="DctQ"/>
</dbReference>
<protein>
    <recommendedName>
        <fullName evidence="9">TRAP transporter small permease protein</fullName>
    </recommendedName>
</protein>
<organism evidence="11 12">
    <name type="scientific">Hoeflea alexandrii</name>
    <dbReference type="NCBI Taxonomy" id="288436"/>
    <lineage>
        <taxon>Bacteria</taxon>
        <taxon>Pseudomonadati</taxon>
        <taxon>Pseudomonadota</taxon>
        <taxon>Alphaproteobacteria</taxon>
        <taxon>Hyphomicrobiales</taxon>
        <taxon>Rhizobiaceae</taxon>
        <taxon>Hoeflea</taxon>
    </lineage>
</organism>
<gene>
    <name evidence="11" type="ORF">GTW23_23055</name>
</gene>
<keyword evidence="6 9" id="KW-1133">Transmembrane helix</keyword>
<feature type="transmembrane region" description="Helical" evidence="9">
    <location>
        <begin position="135"/>
        <end position="157"/>
    </location>
</feature>